<dbReference type="PANTHER" id="PTHR35043">
    <property type="entry name" value="TRANSCRIPTION FACTOR DOMAIN-CONTAINING PROTEIN"/>
    <property type="match status" value="1"/>
</dbReference>
<feature type="transmembrane region" description="Helical" evidence="1">
    <location>
        <begin position="118"/>
        <end position="135"/>
    </location>
</feature>
<feature type="transmembrane region" description="Helical" evidence="1">
    <location>
        <begin position="199"/>
        <end position="217"/>
    </location>
</feature>
<protein>
    <recommendedName>
        <fullName evidence="5">Wax synthase domain-containing protein</fullName>
    </recommendedName>
</protein>
<keyword evidence="1" id="KW-1133">Transmembrane helix</keyword>
<evidence type="ECO:0008006" key="5">
    <source>
        <dbReference type="Google" id="ProtNLM"/>
    </source>
</evidence>
<evidence type="ECO:0000256" key="1">
    <source>
        <dbReference type="SAM" id="Phobius"/>
    </source>
</evidence>
<keyword evidence="1" id="KW-0472">Membrane</keyword>
<comment type="caution">
    <text evidence="3">The sequence shown here is derived from an EMBL/GenBank/DDBJ whole genome shotgun (WGS) entry which is preliminary data.</text>
</comment>
<feature type="signal peptide" evidence="2">
    <location>
        <begin position="1"/>
        <end position="17"/>
    </location>
</feature>
<organism evidence="3 4">
    <name type="scientific">Mycena albidolilacea</name>
    <dbReference type="NCBI Taxonomy" id="1033008"/>
    <lineage>
        <taxon>Eukaryota</taxon>
        <taxon>Fungi</taxon>
        <taxon>Dikarya</taxon>
        <taxon>Basidiomycota</taxon>
        <taxon>Agaricomycotina</taxon>
        <taxon>Agaricomycetes</taxon>
        <taxon>Agaricomycetidae</taxon>
        <taxon>Agaricales</taxon>
        <taxon>Marasmiineae</taxon>
        <taxon>Mycenaceae</taxon>
        <taxon>Mycena</taxon>
    </lineage>
</organism>
<keyword evidence="1" id="KW-0812">Transmembrane</keyword>
<feature type="transmembrane region" description="Helical" evidence="1">
    <location>
        <begin position="82"/>
        <end position="98"/>
    </location>
</feature>
<feature type="transmembrane region" description="Helical" evidence="1">
    <location>
        <begin position="41"/>
        <end position="61"/>
    </location>
</feature>
<gene>
    <name evidence="3" type="ORF">DFH08DRAFT_881379</name>
</gene>
<proteinExistence type="predicted"/>
<evidence type="ECO:0000313" key="4">
    <source>
        <dbReference type="Proteomes" id="UP001218218"/>
    </source>
</evidence>
<dbReference type="EMBL" id="JARIHO010000035">
    <property type="protein sequence ID" value="KAJ7331324.1"/>
    <property type="molecule type" value="Genomic_DNA"/>
</dbReference>
<keyword evidence="2" id="KW-0732">Signal</keyword>
<dbReference type="Proteomes" id="UP001218218">
    <property type="component" value="Unassembled WGS sequence"/>
</dbReference>
<feature type="chain" id="PRO_5042149065" description="Wax synthase domain-containing protein" evidence="2">
    <location>
        <begin position="18"/>
        <end position="414"/>
    </location>
</feature>
<evidence type="ECO:0000256" key="2">
    <source>
        <dbReference type="SAM" id="SignalP"/>
    </source>
</evidence>
<dbReference type="PANTHER" id="PTHR35043:SF7">
    <property type="entry name" value="TRANSCRIPTION FACTOR DOMAIN-CONTAINING PROTEIN"/>
    <property type="match status" value="1"/>
</dbReference>
<reference evidence="3" key="1">
    <citation type="submission" date="2023-03" db="EMBL/GenBank/DDBJ databases">
        <title>Massive genome expansion in bonnet fungi (Mycena s.s.) driven by repeated elements and novel gene families across ecological guilds.</title>
        <authorList>
            <consortium name="Lawrence Berkeley National Laboratory"/>
            <person name="Harder C.B."/>
            <person name="Miyauchi S."/>
            <person name="Viragh M."/>
            <person name="Kuo A."/>
            <person name="Thoen E."/>
            <person name="Andreopoulos B."/>
            <person name="Lu D."/>
            <person name="Skrede I."/>
            <person name="Drula E."/>
            <person name="Henrissat B."/>
            <person name="Morin E."/>
            <person name="Kohler A."/>
            <person name="Barry K."/>
            <person name="LaButti K."/>
            <person name="Morin E."/>
            <person name="Salamov A."/>
            <person name="Lipzen A."/>
            <person name="Mereny Z."/>
            <person name="Hegedus B."/>
            <person name="Baldrian P."/>
            <person name="Stursova M."/>
            <person name="Weitz H."/>
            <person name="Taylor A."/>
            <person name="Grigoriev I.V."/>
            <person name="Nagy L.G."/>
            <person name="Martin F."/>
            <person name="Kauserud H."/>
        </authorList>
    </citation>
    <scope>NUCLEOTIDE SEQUENCE</scope>
    <source>
        <strain evidence="3">CBHHK002</strain>
    </source>
</reference>
<sequence length="414" mass="46583">MLFILILVHLLSRNSSAASLPHPLNARGSVDSCDDINDCRTLFDIIWGCIATIFACTWVSVHPNVPPPDQSWLALLWRKLKMMLLAIIAPEIMVSFAVRQFLGAQMLSKEFRFSRTHGFLFCMGGFVSSAGYPIVSREQLEDPTLGPEFQAAIRNTNTEDIKDKSKGDALSKGVALVQGLWFTVQCLARLHQRLAVTELEAATLAFAVLIIFMWLFWWHKPLDVQRPITIGPSKVPNAQPIPTFQMNRFQWFAYTLGFASHPEHVQSSTTVPTFWSCPLDSPKYTIQAPSFRITTLVGTIFGAIHCAAWNSHFPTTSEMWMWRSCALLIAAIPAVLSLQIFLILALHGPQSAMRTYMTPFKVKMVSLLQWMERTGIPIYISARLVLIVLTLTGLRFLPPSAFVDISWSMYLPHI</sequence>
<name>A0AAD6ZNV4_9AGAR</name>
<feature type="transmembrane region" description="Helical" evidence="1">
    <location>
        <begin position="325"/>
        <end position="347"/>
    </location>
</feature>
<accession>A0AAD6ZNV4</accession>
<evidence type="ECO:0000313" key="3">
    <source>
        <dbReference type="EMBL" id="KAJ7331324.1"/>
    </source>
</evidence>
<feature type="transmembrane region" description="Helical" evidence="1">
    <location>
        <begin position="376"/>
        <end position="397"/>
    </location>
</feature>
<feature type="transmembrane region" description="Helical" evidence="1">
    <location>
        <begin position="291"/>
        <end position="313"/>
    </location>
</feature>
<dbReference type="AlphaFoldDB" id="A0AAD6ZNV4"/>
<keyword evidence="4" id="KW-1185">Reference proteome</keyword>